<dbReference type="InterPro" id="IPR036271">
    <property type="entry name" value="Tet_transcr_reg_TetR-rel_C_sf"/>
</dbReference>
<evidence type="ECO:0000256" key="2">
    <source>
        <dbReference type="ARBA" id="ARBA00023163"/>
    </source>
</evidence>
<dbReference type="InterPro" id="IPR025996">
    <property type="entry name" value="MT1864/Rv1816-like_C"/>
</dbReference>
<dbReference type="SUPFAM" id="SSF46689">
    <property type="entry name" value="Homeodomain-like"/>
    <property type="match status" value="1"/>
</dbReference>
<dbReference type="EMBL" id="JAWIIJ010000020">
    <property type="protein sequence ID" value="MDV2080823.1"/>
    <property type="molecule type" value="Genomic_DNA"/>
</dbReference>
<reference evidence="4 5" key="1">
    <citation type="submission" date="2023-10" db="EMBL/GenBank/DDBJ databases">
        <title>Characteristics and mechanism of a salt-tolerant marine origin heterotrophic nitrifying- aerobic denitrifying bacteria Marinobacter xestospongiae HN1.</title>
        <authorList>
            <person name="Qi R."/>
        </authorList>
    </citation>
    <scope>NUCLEOTIDE SEQUENCE [LARGE SCALE GENOMIC DNA]</scope>
    <source>
        <strain evidence="4 5">HN1</strain>
    </source>
</reference>
<keyword evidence="1" id="KW-0805">Transcription regulation</keyword>
<dbReference type="InterPro" id="IPR009057">
    <property type="entry name" value="Homeodomain-like_sf"/>
</dbReference>
<evidence type="ECO:0000259" key="3">
    <source>
        <dbReference type="Pfam" id="PF13305"/>
    </source>
</evidence>
<dbReference type="Pfam" id="PF13305">
    <property type="entry name" value="TetR_C_33"/>
    <property type="match status" value="1"/>
</dbReference>
<dbReference type="RefSeq" id="WP_316975177.1">
    <property type="nucleotide sequence ID" value="NZ_JAWIIJ010000020.1"/>
</dbReference>
<name>A0ABU3W2Q3_9GAMM</name>
<accession>A0ABU3W2Q3</accession>
<keyword evidence="5" id="KW-1185">Reference proteome</keyword>
<proteinExistence type="predicted"/>
<dbReference type="SUPFAM" id="SSF48498">
    <property type="entry name" value="Tetracyclin repressor-like, C-terminal domain"/>
    <property type="match status" value="1"/>
</dbReference>
<sequence>MNQQPSGDCSPARRQQCLQTARDIVRRDGLDELTPQRLARELNLEAGAIESLIGSQRDLVRALYQSWVEEWQHRLMASAPELPSDALLRQAARLYRELACSDRALFLASTSSTAIEADLFGLMARSPAFQLFADMVKQGMAERRFRVSADPDATVRTLWAGVHGAIMLEVCGEIDERSGRQSLDEMVTLLIRGLQTHPGN</sequence>
<evidence type="ECO:0000313" key="4">
    <source>
        <dbReference type="EMBL" id="MDV2080823.1"/>
    </source>
</evidence>
<evidence type="ECO:0000313" key="5">
    <source>
        <dbReference type="Proteomes" id="UP001269819"/>
    </source>
</evidence>
<feature type="domain" description="HTH-type transcriptional regulator MT1864/Rv1816-like C-terminal" evidence="3">
    <location>
        <begin position="88"/>
        <end position="188"/>
    </location>
</feature>
<organism evidence="4 5">
    <name type="scientific">Marinobacter xestospongiae</name>
    <dbReference type="NCBI Taxonomy" id="994319"/>
    <lineage>
        <taxon>Bacteria</taxon>
        <taxon>Pseudomonadati</taxon>
        <taxon>Pseudomonadota</taxon>
        <taxon>Gammaproteobacteria</taxon>
        <taxon>Pseudomonadales</taxon>
        <taxon>Marinobacteraceae</taxon>
        <taxon>Marinobacter</taxon>
    </lineage>
</organism>
<dbReference type="Gene3D" id="1.10.10.60">
    <property type="entry name" value="Homeodomain-like"/>
    <property type="match status" value="1"/>
</dbReference>
<comment type="caution">
    <text evidence="4">The sequence shown here is derived from an EMBL/GenBank/DDBJ whole genome shotgun (WGS) entry which is preliminary data.</text>
</comment>
<gene>
    <name evidence="4" type="ORF">RYS15_19220</name>
</gene>
<keyword evidence="2" id="KW-0804">Transcription</keyword>
<evidence type="ECO:0000256" key="1">
    <source>
        <dbReference type="ARBA" id="ARBA00023015"/>
    </source>
</evidence>
<dbReference type="Gene3D" id="1.10.357.10">
    <property type="entry name" value="Tetracycline Repressor, domain 2"/>
    <property type="match status" value="1"/>
</dbReference>
<protein>
    <submittedName>
        <fullName evidence="4">TetR-like C-terminal domain-containing protein</fullName>
    </submittedName>
</protein>
<dbReference type="Proteomes" id="UP001269819">
    <property type="component" value="Unassembled WGS sequence"/>
</dbReference>